<evidence type="ECO:0000313" key="2">
    <source>
        <dbReference type="Proteomes" id="UP000004978"/>
    </source>
</evidence>
<dbReference type="RefSeq" id="WP_006608863.1">
    <property type="nucleotide sequence ID" value="NZ_AFXA01000011.1"/>
</dbReference>
<dbReference type="STRING" id="1037410.MCSF7_02291"/>
<accession>F9UKP5</accession>
<sequence>MINNQNIKSAHLKLFEIAKNNYISLTLSYDTAKKIKNSKNFFLKDFRFCIFWKDYYLLKQKHPELFIDNDSANYFEMSPCFIFNNERIFLDLIIETNEEKINKFLNKKNLKRFFYSFVRKKSLIDYFKYFGYSKLSLDELIKNLRVEKYKCFITQGKTLSNYYIFDNLNLNFLNSVVIDDYEYFYFSTFNEQKPKRIK</sequence>
<name>F9UKP5_9BACT</name>
<dbReference type="AlphaFoldDB" id="F9UKP5"/>
<keyword evidence="2" id="KW-1185">Reference proteome</keyword>
<dbReference type="EMBL" id="AFXA01000011">
    <property type="protein sequence ID" value="EGV00250.1"/>
    <property type="molecule type" value="Genomic_DNA"/>
</dbReference>
<dbReference type="Proteomes" id="UP000004978">
    <property type="component" value="Unassembled WGS sequence"/>
</dbReference>
<evidence type="ECO:0000313" key="1">
    <source>
        <dbReference type="EMBL" id="EGV00250.1"/>
    </source>
</evidence>
<gene>
    <name evidence="1" type="ORF">MCSF7_02291</name>
</gene>
<reference evidence="1 2" key="1">
    <citation type="journal article" date="2013" name="Genome Announc.">
        <title>Genome Sequence of Mycoplasma columbinum Strain SF7.</title>
        <authorList>
            <person name="Guo Z."/>
            <person name="Xu X."/>
            <person name="Zheng Q."/>
            <person name="Li T."/>
            <person name="Kuang S."/>
            <person name="Zhang Z."/>
            <person name="Chen Y."/>
            <person name="Lu X."/>
            <person name="Zhou R."/>
            <person name="Bi D."/>
            <person name="Jin H."/>
        </authorList>
    </citation>
    <scope>NUCLEOTIDE SEQUENCE [LARGE SCALE GENOMIC DNA]</scope>
    <source>
        <strain evidence="1 2">SF7</strain>
    </source>
</reference>
<proteinExistence type="predicted"/>
<protein>
    <submittedName>
        <fullName evidence="1">Uncharacterized protein</fullName>
    </submittedName>
</protein>
<organism evidence="1 2">
    <name type="scientific">Mycoplasmopsis columbina SF7</name>
    <dbReference type="NCBI Taxonomy" id="1037410"/>
    <lineage>
        <taxon>Bacteria</taxon>
        <taxon>Bacillati</taxon>
        <taxon>Mycoplasmatota</taxon>
        <taxon>Mycoplasmoidales</taxon>
        <taxon>Metamycoplasmataceae</taxon>
        <taxon>Mycoplasmopsis</taxon>
    </lineage>
</organism>
<comment type="caution">
    <text evidence="1">The sequence shown here is derived from an EMBL/GenBank/DDBJ whole genome shotgun (WGS) entry which is preliminary data.</text>
</comment>